<reference evidence="14" key="1">
    <citation type="journal article" date="2019" name="Int. J. Syst. Evol. Microbiol.">
        <title>The Global Catalogue of Microorganisms (GCM) 10K type strain sequencing project: providing services to taxonomists for standard genome sequencing and annotation.</title>
        <authorList>
            <consortium name="The Broad Institute Genomics Platform"/>
            <consortium name="The Broad Institute Genome Sequencing Center for Infectious Disease"/>
            <person name="Wu L."/>
            <person name="Ma J."/>
        </authorList>
    </citation>
    <scope>NUCLEOTIDE SEQUENCE [LARGE SCALE GENOMIC DNA]</scope>
    <source>
        <strain evidence="14">JCM 17498</strain>
    </source>
</reference>
<dbReference type="InterPro" id="IPR036291">
    <property type="entry name" value="NAD(P)-bd_dom_sf"/>
</dbReference>
<gene>
    <name evidence="13" type="ORF">GCM10022268_14540</name>
</gene>
<evidence type="ECO:0000256" key="3">
    <source>
        <dbReference type="ARBA" id="ARBA00006753"/>
    </source>
</evidence>
<dbReference type="EMBL" id="BAABBF010000003">
    <property type="protein sequence ID" value="GAA3706060.1"/>
    <property type="molecule type" value="Genomic_DNA"/>
</dbReference>
<evidence type="ECO:0000313" key="13">
    <source>
        <dbReference type="EMBL" id="GAA3706060.1"/>
    </source>
</evidence>
<evidence type="ECO:0000256" key="9">
    <source>
        <dbReference type="ARBA" id="ARBA00023002"/>
    </source>
</evidence>
<evidence type="ECO:0000256" key="11">
    <source>
        <dbReference type="RuleBase" id="RU004171"/>
    </source>
</evidence>
<dbReference type="PANTHER" id="PTHR43331">
    <property type="entry name" value="HOMOSERINE DEHYDROGENASE"/>
    <property type="match status" value="1"/>
</dbReference>
<organism evidence="13 14">
    <name type="scientific">Sphingomonas cynarae</name>
    <dbReference type="NCBI Taxonomy" id="930197"/>
    <lineage>
        <taxon>Bacteria</taxon>
        <taxon>Pseudomonadati</taxon>
        <taxon>Pseudomonadota</taxon>
        <taxon>Alphaproteobacteria</taxon>
        <taxon>Sphingomonadales</taxon>
        <taxon>Sphingomonadaceae</taxon>
        <taxon>Sphingomonas</taxon>
    </lineage>
</organism>
<feature type="domain" description="ACT" evidence="12">
    <location>
        <begin position="356"/>
        <end position="431"/>
    </location>
</feature>
<evidence type="ECO:0000256" key="4">
    <source>
        <dbReference type="ARBA" id="ARBA00013213"/>
    </source>
</evidence>
<dbReference type="PIRSF" id="PIRSF000098">
    <property type="entry name" value="Homoser_dehydrog"/>
    <property type="match status" value="1"/>
</dbReference>
<evidence type="ECO:0000313" key="14">
    <source>
        <dbReference type="Proteomes" id="UP001500523"/>
    </source>
</evidence>
<dbReference type="PROSITE" id="PS51671">
    <property type="entry name" value="ACT"/>
    <property type="match status" value="1"/>
</dbReference>
<dbReference type="CDD" id="cd04881">
    <property type="entry name" value="ACT_HSDH-Hom"/>
    <property type="match status" value="1"/>
</dbReference>
<dbReference type="SUPFAM" id="SSF51735">
    <property type="entry name" value="NAD(P)-binding Rossmann-fold domains"/>
    <property type="match status" value="1"/>
</dbReference>
<dbReference type="PROSITE" id="PS01042">
    <property type="entry name" value="HOMOSER_DHGENASE"/>
    <property type="match status" value="1"/>
</dbReference>
<dbReference type="EC" id="1.1.1.3" evidence="4"/>
<dbReference type="Pfam" id="PF03447">
    <property type="entry name" value="NAD_binding_3"/>
    <property type="match status" value="1"/>
</dbReference>
<dbReference type="Pfam" id="PF00742">
    <property type="entry name" value="Homoserine_dh"/>
    <property type="match status" value="1"/>
</dbReference>
<keyword evidence="6" id="KW-0028">Amino-acid biosynthesis</keyword>
<proteinExistence type="inferred from homology"/>
<dbReference type="InterPro" id="IPR001342">
    <property type="entry name" value="HDH_cat"/>
</dbReference>
<protein>
    <recommendedName>
        <fullName evidence="5">Homoserine dehydrogenase</fullName>
        <ecNumber evidence="4">1.1.1.3</ecNumber>
    </recommendedName>
</protein>
<evidence type="ECO:0000256" key="5">
    <source>
        <dbReference type="ARBA" id="ARBA00013376"/>
    </source>
</evidence>
<evidence type="ECO:0000256" key="1">
    <source>
        <dbReference type="ARBA" id="ARBA00005056"/>
    </source>
</evidence>
<sequence length="434" mass="44877">MAEALRVALAGLGTVGGGVVRLLDANRDLITRRAGRAIEIVAISARDRTRDRGIDLSRFAWVDDTSALATHPDVDVVAEMIGGSDGPALTLARATLAAGRGLVTANKAMLAHHGLELAEAAERAGAALKFEAAVAGGIPVIKGLRDGAAANEIARVYGILNGTCNFILSKMEAEGRDFAEVLAEAQALGFAEADPTFDIDGIDAAHKLSILASVAFGTRPAFGDVVAQGIRHVLGADIAEAAALGHRIRLIGLAESGPDNTGTGGLFQRVHPHLVPLDHPLAHVTGSTNAVVAEGNFVGRLLFQGAGAGEGPTASAVVADLIDIARGEYGPPFAMPAASLTMPRPADSGERRGRAYVRFMVEDRVGVLAEIAAAMRDAGVSIESLIQRGATQDGRVLVAIVTHDGPERCVAQALERLRGSQSVAGQPLWMPILG</sequence>
<accession>A0ABP7DLF2</accession>
<keyword evidence="8" id="KW-0521">NADP</keyword>
<dbReference type="Gene3D" id="3.40.50.720">
    <property type="entry name" value="NAD(P)-binding Rossmann-like Domain"/>
    <property type="match status" value="1"/>
</dbReference>
<keyword evidence="14" id="KW-1185">Reference proteome</keyword>
<dbReference type="SUPFAM" id="SSF55347">
    <property type="entry name" value="Glyceraldehyde-3-phosphate dehydrogenase-like, C-terminal domain"/>
    <property type="match status" value="1"/>
</dbReference>
<dbReference type="PANTHER" id="PTHR43331:SF1">
    <property type="entry name" value="HOMOSERINE DEHYDROGENASE"/>
    <property type="match status" value="1"/>
</dbReference>
<evidence type="ECO:0000256" key="8">
    <source>
        <dbReference type="ARBA" id="ARBA00022857"/>
    </source>
</evidence>
<evidence type="ECO:0000259" key="12">
    <source>
        <dbReference type="PROSITE" id="PS51671"/>
    </source>
</evidence>
<dbReference type="SUPFAM" id="SSF55021">
    <property type="entry name" value="ACT-like"/>
    <property type="match status" value="1"/>
</dbReference>
<keyword evidence="7" id="KW-0791">Threonine biosynthesis</keyword>
<dbReference type="InterPro" id="IPR016204">
    <property type="entry name" value="HDH"/>
</dbReference>
<evidence type="ECO:0000256" key="6">
    <source>
        <dbReference type="ARBA" id="ARBA00022605"/>
    </source>
</evidence>
<dbReference type="Pfam" id="PF01842">
    <property type="entry name" value="ACT"/>
    <property type="match status" value="1"/>
</dbReference>
<dbReference type="InterPro" id="IPR045865">
    <property type="entry name" value="ACT-like_dom_sf"/>
</dbReference>
<comment type="similarity">
    <text evidence="3 11">Belongs to the homoserine dehydrogenase family.</text>
</comment>
<evidence type="ECO:0000256" key="10">
    <source>
        <dbReference type="ARBA" id="ARBA00023167"/>
    </source>
</evidence>
<evidence type="ECO:0000256" key="2">
    <source>
        <dbReference type="ARBA" id="ARBA00005062"/>
    </source>
</evidence>
<keyword evidence="9" id="KW-0560">Oxidoreductase</keyword>
<dbReference type="NCBIfam" id="NF004976">
    <property type="entry name" value="PRK06349.1"/>
    <property type="match status" value="1"/>
</dbReference>
<dbReference type="InterPro" id="IPR019811">
    <property type="entry name" value="HDH_CS"/>
</dbReference>
<comment type="caution">
    <text evidence="13">The sequence shown here is derived from an EMBL/GenBank/DDBJ whole genome shotgun (WGS) entry which is preliminary data.</text>
</comment>
<dbReference type="RefSeq" id="WP_344692709.1">
    <property type="nucleotide sequence ID" value="NZ_BAABBF010000003.1"/>
</dbReference>
<comment type="pathway">
    <text evidence="2">Amino-acid biosynthesis; L-methionine biosynthesis via de novo pathway; L-homoserine from L-aspartate: step 3/3.</text>
</comment>
<dbReference type="Gene3D" id="3.30.360.10">
    <property type="entry name" value="Dihydrodipicolinate Reductase, domain 2"/>
    <property type="match status" value="1"/>
</dbReference>
<name>A0ABP7DLF2_9SPHN</name>
<keyword evidence="10" id="KW-0486">Methionine biosynthesis</keyword>
<dbReference type="InterPro" id="IPR005106">
    <property type="entry name" value="Asp/hSer_DH_NAD-bd"/>
</dbReference>
<dbReference type="InterPro" id="IPR002912">
    <property type="entry name" value="ACT_dom"/>
</dbReference>
<evidence type="ECO:0000256" key="7">
    <source>
        <dbReference type="ARBA" id="ARBA00022697"/>
    </source>
</evidence>
<dbReference type="Gene3D" id="3.30.70.260">
    <property type="match status" value="1"/>
</dbReference>
<comment type="pathway">
    <text evidence="1">Amino-acid biosynthesis; L-threonine biosynthesis; L-threonine from L-aspartate: step 3/5.</text>
</comment>
<dbReference type="Proteomes" id="UP001500523">
    <property type="component" value="Unassembled WGS sequence"/>
</dbReference>